<dbReference type="AlphaFoldDB" id="A0A0E0LTN6"/>
<dbReference type="HOGENOM" id="CLU_2889776_0_0_1"/>
<reference evidence="1" key="2">
    <citation type="submission" date="2018-05" db="EMBL/GenBank/DDBJ databases">
        <title>OpunRS2 (Oryza punctata Reference Sequence Version 2).</title>
        <authorList>
            <person name="Zhang J."/>
            <person name="Kudrna D."/>
            <person name="Lee S."/>
            <person name="Talag J."/>
            <person name="Welchert J."/>
            <person name="Wing R.A."/>
        </authorList>
    </citation>
    <scope>NUCLEOTIDE SEQUENCE [LARGE SCALE GENOMIC DNA]</scope>
</reference>
<proteinExistence type="predicted"/>
<protein>
    <submittedName>
        <fullName evidence="1">Uncharacterized protein</fullName>
    </submittedName>
</protein>
<dbReference type="Gramene" id="OPUNC08G09490.1">
    <property type="protein sequence ID" value="OPUNC08G09490.1"/>
    <property type="gene ID" value="OPUNC08G09490"/>
</dbReference>
<dbReference type="Proteomes" id="UP000026962">
    <property type="component" value="Chromosome 8"/>
</dbReference>
<evidence type="ECO:0000313" key="1">
    <source>
        <dbReference type="EnsemblPlants" id="OPUNC08G09490.1"/>
    </source>
</evidence>
<keyword evidence="2" id="KW-1185">Reference proteome</keyword>
<organism evidence="1">
    <name type="scientific">Oryza punctata</name>
    <name type="common">Red rice</name>
    <dbReference type="NCBI Taxonomy" id="4537"/>
    <lineage>
        <taxon>Eukaryota</taxon>
        <taxon>Viridiplantae</taxon>
        <taxon>Streptophyta</taxon>
        <taxon>Embryophyta</taxon>
        <taxon>Tracheophyta</taxon>
        <taxon>Spermatophyta</taxon>
        <taxon>Magnoliopsida</taxon>
        <taxon>Liliopsida</taxon>
        <taxon>Poales</taxon>
        <taxon>Poaceae</taxon>
        <taxon>BOP clade</taxon>
        <taxon>Oryzoideae</taxon>
        <taxon>Oryzeae</taxon>
        <taxon>Oryzinae</taxon>
        <taxon>Oryza</taxon>
    </lineage>
</organism>
<accession>A0A0E0LTN6</accession>
<sequence>MVVGFRRTISFPAPKVAATTVKGEAYRVRSASLVSGASASSVAGAAEQVGRVLVSLSELLHHP</sequence>
<reference evidence="1" key="1">
    <citation type="submission" date="2015-04" db="UniProtKB">
        <authorList>
            <consortium name="EnsemblPlants"/>
        </authorList>
    </citation>
    <scope>IDENTIFICATION</scope>
</reference>
<dbReference type="EnsemblPlants" id="OPUNC08G09490.1">
    <property type="protein sequence ID" value="OPUNC08G09490.1"/>
    <property type="gene ID" value="OPUNC08G09490"/>
</dbReference>
<evidence type="ECO:0000313" key="2">
    <source>
        <dbReference type="Proteomes" id="UP000026962"/>
    </source>
</evidence>
<name>A0A0E0LTN6_ORYPU</name>